<reference evidence="2 3" key="1">
    <citation type="journal article" date="2016" name="Mol. Biol. Evol.">
        <title>Comparative Genomics of Early-Diverging Mushroom-Forming Fungi Provides Insights into the Origins of Lignocellulose Decay Capabilities.</title>
        <authorList>
            <person name="Nagy L.G."/>
            <person name="Riley R."/>
            <person name="Tritt A."/>
            <person name="Adam C."/>
            <person name="Daum C."/>
            <person name="Floudas D."/>
            <person name="Sun H."/>
            <person name="Yadav J.S."/>
            <person name="Pangilinan J."/>
            <person name="Larsson K.H."/>
            <person name="Matsuura K."/>
            <person name="Barry K."/>
            <person name="Labutti K."/>
            <person name="Kuo R."/>
            <person name="Ohm R.A."/>
            <person name="Bhattacharya S.S."/>
            <person name="Shirouzu T."/>
            <person name="Yoshinaga Y."/>
            <person name="Martin F.M."/>
            <person name="Grigoriev I.V."/>
            <person name="Hibbett D.S."/>
        </authorList>
    </citation>
    <scope>NUCLEOTIDE SEQUENCE [LARGE SCALE GENOMIC DNA]</scope>
    <source>
        <strain evidence="2 3">HHB14362 ss-1</strain>
    </source>
</reference>
<keyword evidence="3" id="KW-1185">Reference proteome</keyword>
<dbReference type="InParanoid" id="A0A165VP23"/>
<dbReference type="Pfam" id="PF15496">
    <property type="entry name" value="DUF4646"/>
    <property type="match status" value="1"/>
</dbReference>
<organism evidence="2 3">
    <name type="scientific">Neolentinus lepideus HHB14362 ss-1</name>
    <dbReference type="NCBI Taxonomy" id="1314782"/>
    <lineage>
        <taxon>Eukaryota</taxon>
        <taxon>Fungi</taxon>
        <taxon>Dikarya</taxon>
        <taxon>Basidiomycota</taxon>
        <taxon>Agaricomycotina</taxon>
        <taxon>Agaricomycetes</taxon>
        <taxon>Gloeophyllales</taxon>
        <taxon>Gloeophyllaceae</taxon>
        <taxon>Neolentinus</taxon>
    </lineage>
</organism>
<dbReference type="EMBL" id="KV425553">
    <property type="protein sequence ID" value="KZT29965.1"/>
    <property type="molecule type" value="Genomic_DNA"/>
</dbReference>
<evidence type="ECO:0000313" key="2">
    <source>
        <dbReference type="EMBL" id="KZT29965.1"/>
    </source>
</evidence>
<sequence>MNVAPGPSPTSNRNPFWHPGDAFTVGPHNSTGHAQYAPPPGPPPLDSFDEPVPAEAPPPYSKNAPIVFPESPSVFTTINLPPTAPTYLPLDPPPSCFSTPTPIRIRSRSFVPFRIPSTSSRIRDGFKPFYPPELLAKHGITEGDWGRFLADVRATAQLAERGTSAVAPYRFITGPLLLRAGGVGRQYNAAFAKTPVEEVKGLLDVWNGSAFERRKLRVTLMIRADEANRSREGYDLFVEAL</sequence>
<dbReference type="OrthoDB" id="5314275at2759"/>
<evidence type="ECO:0000256" key="1">
    <source>
        <dbReference type="SAM" id="MobiDB-lite"/>
    </source>
</evidence>
<dbReference type="Proteomes" id="UP000076761">
    <property type="component" value="Unassembled WGS sequence"/>
</dbReference>
<dbReference type="AlphaFoldDB" id="A0A165VP23"/>
<proteinExistence type="predicted"/>
<dbReference type="InterPro" id="IPR028018">
    <property type="entry name" value="DUF4646"/>
</dbReference>
<evidence type="ECO:0000313" key="3">
    <source>
        <dbReference type="Proteomes" id="UP000076761"/>
    </source>
</evidence>
<feature type="region of interest" description="Disordered" evidence="1">
    <location>
        <begin position="1"/>
        <end position="59"/>
    </location>
</feature>
<accession>A0A165VP23</accession>
<protein>
    <submittedName>
        <fullName evidence="2">Uncharacterized protein</fullName>
    </submittedName>
</protein>
<gene>
    <name evidence="2" type="ORF">NEOLEDRAFT_489991</name>
</gene>
<name>A0A165VP23_9AGAM</name>